<gene>
    <name evidence="3" type="ORF">EDC26_1207</name>
</gene>
<dbReference type="GO" id="GO:0090313">
    <property type="term" value="P:regulation of protein targeting to membrane"/>
    <property type="evidence" value="ECO:0007669"/>
    <property type="project" value="TreeGrafter"/>
</dbReference>
<feature type="domain" description="AsmA" evidence="2">
    <location>
        <begin position="193"/>
        <end position="554"/>
    </location>
</feature>
<dbReference type="Pfam" id="PF05170">
    <property type="entry name" value="AsmA"/>
    <property type="match status" value="2"/>
</dbReference>
<dbReference type="InterPro" id="IPR052894">
    <property type="entry name" value="AsmA-related"/>
</dbReference>
<dbReference type="PANTHER" id="PTHR30441:SF9">
    <property type="entry name" value="ASMA FAMILY PROTEIN YHJG"/>
    <property type="match status" value="1"/>
</dbReference>
<reference evidence="3 4" key="1">
    <citation type="submission" date="2019-03" db="EMBL/GenBank/DDBJ databases">
        <title>Genomic Encyclopedia of Type Strains, Phase IV (KMG-IV): sequencing the most valuable type-strain genomes for metagenomic binning, comparative biology and taxonomic classification.</title>
        <authorList>
            <person name="Goeker M."/>
        </authorList>
    </citation>
    <scope>NUCLEOTIDE SEQUENCE [LARGE SCALE GENOMIC DNA]</scope>
    <source>
        <strain evidence="3 4">DSM 24591</strain>
    </source>
</reference>
<evidence type="ECO:0000259" key="2">
    <source>
        <dbReference type="Pfam" id="PF05170"/>
    </source>
</evidence>
<dbReference type="GO" id="GO:0005886">
    <property type="term" value="C:plasma membrane"/>
    <property type="evidence" value="ECO:0007669"/>
    <property type="project" value="TreeGrafter"/>
</dbReference>
<feature type="region of interest" description="Disordered" evidence="1">
    <location>
        <begin position="659"/>
        <end position="698"/>
    </location>
</feature>
<dbReference type="PANTHER" id="PTHR30441">
    <property type="entry name" value="DUF748 DOMAIN-CONTAINING PROTEIN"/>
    <property type="match status" value="1"/>
</dbReference>
<dbReference type="Proteomes" id="UP000295525">
    <property type="component" value="Unassembled WGS sequence"/>
</dbReference>
<dbReference type="EMBL" id="SMAJ01000020">
    <property type="protein sequence ID" value="TCT02091.1"/>
    <property type="molecule type" value="Genomic_DNA"/>
</dbReference>
<dbReference type="RefSeq" id="WP_132585272.1">
    <property type="nucleotide sequence ID" value="NZ_SMAJ01000020.1"/>
</dbReference>
<evidence type="ECO:0000256" key="1">
    <source>
        <dbReference type="SAM" id="MobiDB-lite"/>
    </source>
</evidence>
<feature type="compositionally biased region" description="Pro residues" evidence="1">
    <location>
        <begin position="688"/>
        <end position="698"/>
    </location>
</feature>
<accession>A0A4R3LPJ7</accession>
<proteinExistence type="predicted"/>
<protein>
    <recommendedName>
        <fullName evidence="2">AsmA domain-containing protein</fullName>
    </recommendedName>
</protein>
<dbReference type="AlphaFoldDB" id="A0A4R3LPJ7"/>
<keyword evidence="4" id="KW-1185">Reference proteome</keyword>
<evidence type="ECO:0000313" key="3">
    <source>
        <dbReference type="EMBL" id="TCT02091.1"/>
    </source>
</evidence>
<organism evidence="3 4">
    <name type="scientific">Paralcaligenes ureilyticus</name>
    <dbReference type="NCBI Taxonomy" id="627131"/>
    <lineage>
        <taxon>Bacteria</taxon>
        <taxon>Pseudomonadati</taxon>
        <taxon>Pseudomonadota</taxon>
        <taxon>Betaproteobacteria</taxon>
        <taxon>Burkholderiales</taxon>
        <taxon>Alcaligenaceae</taxon>
        <taxon>Paralcaligenes</taxon>
    </lineage>
</organism>
<dbReference type="InterPro" id="IPR007844">
    <property type="entry name" value="AsmA"/>
</dbReference>
<feature type="domain" description="AsmA" evidence="2">
    <location>
        <begin position="1"/>
        <end position="172"/>
    </location>
</feature>
<dbReference type="OrthoDB" id="5749006at2"/>
<name>A0A4R3LPJ7_9BURK</name>
<comment type="caution">
    <text evidence="3">The sequence shown here is derived from an EMBL/GenBank/DDBJ whole genome shotgun (WGS) entry which is preliminary data.</text>
</comment>
<evidence type="ECO:0000313" key="4">
    <source>
        <dbReference type="Proteomes" id="UP000295525"/>
    </source>
</evidence>
<sequence>MPRYVKIILWGCIALLASLVLCVALALTIGVDYAKPWINRQASAMAGRPIAIQGDLVLNWVKPQNQNGWHNWIPWPQIHAEQLVVGNPPSGQTGANMAEVNSLTVALNPWALLDHTVQISNLEIRGANLALERQADQQNNWTFTQDNATTPSPWTVDLQKLSLEHVALQVTDAVSRLDLKATLDSLPEVTPEGYGIAWAASGTYNGAKISGKGQAGKILSLQQNSAPFPLQGAITVGATTISIEGTLTKPQALAALDVRLKLAGNTMAALYPLIGVVLPNTPPYHTQGHLVGTLEKGHSKWLYENFKGIVGKSDLEGTLQYQMQKPRSLLTGTVESKLLRFKDLGPLIGADTSDAKAKDAQAPKVKQPADKVLPVDPISTAAWGAMDADVKFSGHKIIRNKDLPIDNLSTHLVLNDRVLSLTPLNFGMAGGTLSNTIKLDGRGGQIKANLVTSARHLKLKKLFPAAETMDASFGELHGDASLSAEGTSVATLLAHSNGEIKALVSKGTISKLLLETAGLNVANIIMVKLFGDKQIVLNCLASDFTVSKGLMQAREFKLDTQDAIVDVTGQINLATEQLNLDINPENKTLRMFTLRSPLYVKGTFKHPDVGVQKGPIIVRAGAAIALGVIATPFAALLPLLNTGTNDTNDCAALLAAVSKAPKAPPAGKTRKAEPGANSTASKNSKPAIPTPARPGPAH</sequence>